<feature type="region of interest" description="Disordered" evidence="1">
    <location>
        <begin position="45"/>
        <end position="70"/>
    </location>
</feature>
<proteinExistence type="predicted"/>
<reference evidence="2 3" key="1">
    <citation type="submission" date="2014-04" db="EMBL/GenBank/DDBJ databases">
        <authorList>
            <consortium name="DOE Joint Genome Institute"/>
            <person name="Kuo A."/>
            <person name="Kohler A."/>
            <person name="Jargeat P."/>
            <person name="Nagy L.G."/>
            <person name="Floudas D."/>
            <person name="Copeland A."/>
            <person name="Barry K.W."/>
            <person name="Cichocki N."/>
            <person name="Veneault-Fourrey C."/>
            <person name="LaButti K."/>
            <person name="Lindquist E.A."/>
            <person name="Lipzen A."/>
            <person name="Lundell T."/>
            <person name="Morin E."/>
            <person name="Murat C."/>
            <person name="Sun H."/>
            <person name="Tunlid A."/>
            <person name="Henrissat B."/>
            <person name="Grigoriev I.V."/>
            <person name="Hibbett D.S."/>
            <person name="Martin F."/>
            <person name="Nordberg H.P."/>
            <person name="Cantor M.N."/>
            <person name="Hua S.X."/>
        </authorList>
    </citation>
    <scope>NUCLEOTIDE SEQUENCE [LARGE SCALE GENOMIC DNA]</scope>
    <source>
        <strain evidence="2 3">Ve08.2h10</strain>
    </source>
</reference>
<dbReference type="InParanoid" id="A0A0D0DXN2"/>
<dbReference type="HOGENOM" id="CLU_2764823_0_0_1"/>
<sequence>MFNAPRGKKGNCSTNFDNGLQVAGSIRPRGQLLLECILSERRPIQSNSRRKTEYWTDVKGASDTTHRPPL</sequence>
<evidence type="ECO:0000313" key="2">
    <source>
        <dbReference type="EMBL" id="KIK91184.1"/>
    </source>
</evidence>
<evidence type="ECO:0000256" key="1">
    <source>
        <dbReference type="SAM" id="MobiDB-lite"/>
    </source>
</evidence>
<protein>
    <submittedName>
        <fullName evidence="2">Uncharacterized protein</fullName>
    </submittedName>
</protein>
<organism evidence="2 3">
    <name type="scientific">Paxillus rubicundulus Ve08.2h10</name>
    <dbReference type="NCBI Taxonomy" id="930991"/>
    <lineage>
        <taxon>Eukaryota</taxon>
        <taxon>Fungi</taxon>
        <taxon>Dikarya</taxon>
        <taxon>Basidiomycota</taxon>
        <taxon>Agaricomycotina</taxon>
        <taxon>Agaricomycetes</taxon>
        <taxon>Agaricomycetidae</taxon>
        <taxon>Boletales</taxon>
        <taxon>Paxilineae</taxon>
        <taxon>Paxillaceae</taxon>
        <taxon>Paxillus</taxon>
    </lineage>
</organism>
<accession>A0A0D0DXN2</accession>
<evidence type="ECO:0000313" key="3">
    <source>
        <dbReference type="Proteomes" id="UP000054538"/>
    </source>
</evidence>
<dbReference type="Proteomes" id="UP000054538">
    <property type="component" value="Unassembled WGS sequence"/>
</dbReference>
<feature type="non-terminal residue" evidence="2">
    <location>
        <position position="70"/>
    </location>
</feature>
<gene>
    <name evidence="2" type="ORF">PAXRUDRAFT_831054</name>
</gene>
<name>A0A0D0DXN2_9AGAM</name>
<keyword evidence="3" id="KW-1185">Reference proteome</keyword>
<dbReference type="AlphaFoldDB" id="A0A0D0DXN2"/>
<reference evidence="3" key="2">
    <citation type="submission" date="2015-01" db="EMBL/GenBank/DDBJ databases">
        <title>Evolutionary Origins and Diversification of the Mycorrhizal Mutualists.</title>
        <authorList>
            <consortium name="DOE Joint Genome Institute"/>
            <consortium name="Mycorrhizal Genomics Consortium"/>
            <person name="Kohler A."/>
            <person name="Kuo A."/>
            <person name="Nagy L.G."/>
            <person name="Floudas D."/>
            <person name="Copeland A."/>
            <person name="Barry K.W."/>
            <person name="Cichocki N."/>
            <person name="Veneault-Fourrey C."/>
            <person name="LaButti K."/>
            <person name="Lindquist E.A."/>
            <person name="Lipzen A."/>
            <person name="Lundell T."/>
            <person name="Morin E."/>
            <person name="Murat C."/>
            <person name="Riley R."/>
            <person name="Ohm R."/>
            <person name="Sun H."/>
            <person name="Tunlid A."/>
            <person name="Henrissat B."/>
            <person name="Grigoriev I.V."/>
            <person name="Hibbett D.S."/>
            <person name="Martin F."/>
        </authorList>
    </citation>
    <scope>NUCLEOTIDE SEQUENCE [LARGE SCALE GENOMIC DNA]</scope>
    <source>
        <strain evidence="3">Ve08.2h10</strain>
    </source>
</reference>
<dbReference type="EMBL" id="KN825417">
    <property type="protein sequence ID" value="KIK91184.1"/>
    <property type="molecule type" value="Genomic_DNA"/>
</dbReference>